<dbReference type="Proteomes" id="UP000824976">
    <property type="component" value="Chromosome"/>
</dbReference>
<keyword evidence="2" id="KW-1185">Reference proteome</keyword>
<dbReference type="EMBL" id="CP040817">
    <property type="protein sequence ID" value="QYM91373.1"/>
    <property type="molecule type" value="Genomic_DNA"/>
</dbReference>
<evidence type="ECO:0000313" key="2">
    <source>
        <dbReference type="Proteomes" id="UP000824976"/>
    </source>
</evidence>
<reference evidence="1 2" key="1">
    <citation type="submission" date="2019-06" db="EMBL/GenBank/DDBJ databases">
        <title>Complete genome of Dickeya zeae PL65.</title>
        <authorList>
            <person name="Boluk G."/>
            <person name="Arif M."/>
        </authorList>
    </citation>
    <scope>NUCLEOTIDE SEQUENCE [LARGE SCALE GENOMIC DNA]</scope>
    <source>
        <strain evidence="1 2">PL65</strain>
    </source>
</reference>
<evidence type="ECO:0008006" key="3">
    <source>
        <dbReference type="Google" id="ProtNLM"/>
    </source>
</evidence>
<proteinExistence type="predicted"/>
<protein>
    <recommendedName>
        <fullName evidence="3">TonB C-terminal domain-containing protein</fullName>
    </recommendedName>
</protein>
<name>A0ABX8VY79_9GAMM</name>
<evidence type="ECO:0000313" key="1">
    <source>
        <dbReference type="EMBL" id="QYM91373.1"/>
    </source>
</evidence>
<accession>A0ABX8VY79</accession>
<sequence>MKRIAALSLGVILAVPVLAIDMPPPVPIKSIDWLPDSTVRIGQGINAAYRVITQTDQSHEVWLHTDCHSRKKTLLFMNIQPDKGPRVYSLDSIGRYTPGTPFEPDADSLLMTKSELDLCNQNIPESVWRGVSSWEQPGEKLFVDVNNSLRKGDMLKARLATDYDVIRHDEKYGAPYSVKIQDVMLNCEKAESMVLITFSLDNQGIVSDSVVAKDATFTALSPNMIRVAKELCAIKDFTRYTGNGTLMWRKKEVSDDKPAQPDLEHNTSAVLQRFTFPTEVASIIDKALSDSQQRPAFRSLRYTQSGPQSDGVGLMARIDAQPDGTTLTIVKMAIANIAFYSQYQRLFNLVDVKKWETMTDAPWVSKNLDNTIALPLRPGDAYTSHSQIASVDKSGKDKLLSRSCVAGREWRNAAALNPKFPGRYLELICKEDLGDGREASSDYAYLEALKIFVRIGFQDQDKTKRFTFTDVEVTY</sequence>
<gene>
    <name evidence="1" type="ORF">FGI21_05495</name>
</gene>
<dbReference type="RefSeq" id="WP_220177953.1">
    <property type="nucleotide sequence ID" value="NZ_CP040817.1"/>
</dbReference>
<organism evidence="1 2">
    <name type="scientific">Dickeya zeae</name>
    <dbReference type="NCBI Taxonomy" id="204042"/>
    <lineage>
        <taxon>Bacteria</taxon>
        <taxon>Pseudomonadati</taxon>
        <taxon>Pseudomonadota</taxon>
        <taxon>Gammaproteobacteria</taxon>
        <taxon>Enterobacterales</taxon>
        <taxon>Pectobacteriaceae</taxon>
        <taxon>Dickeya</taxon>
    </lineage>
</organism>